<dbReference type="Pfam" id="PF14529">
    <property type="entry name" value="Exo_endo_phos_2"/>
    <property type="match status" value="1"/>
</dbReference>
<dbReference type="EMBL" id="CALNXI010000087">
    <property type="protein sequence ID" value="CAH3018439.1"/>
    <property type="molecule type" value="Genomic_DNA"/>
</dbReference>
<dbReference type="InterPro" id="IPR036691">
    <property type="entry name" value="Endo/exonu/phosph_ase_sf"/>
</dbReference>
<dbReference type="PANTHER" id="PTHR46670:SF3">
    <property type="entry name" value="ENDONUCLEASE_EXONUCLEASE_PHOSPHATASE DOMAIN-CONTAINING PROTEIN"/>
    <property type="match status" value="1"/>
</dbReference>
<keyword evidence="3" id="KW-1185">Reference proteome</keyword>
<dbReference type="SUPFAM" id="SSF56219">
    <property type="entry name" value="DNase I-like"/>
    <property type="match status" value="1"/>
</dbReference>
<sequence>MEFSTYLESILLSKEHLVIAGDCNIHVDVPHDPDSLKLLDLLQSVGLQQHITEPTQIQGHTLDLVITRSSDDILNKVPVVDRFISDHASRRTTSVSDLNIFNSYRNRVTYLMNQARQAFYTNFIDENSTDHKRLFRATLNNNTLALSC</sequence>
<dbReference type="Proteomes" id="UP001159427">
    <property type="component" value="Unassembled WGS sequence"/>
</dbReference>
<evidence type="ECO:0000259" key="1">
    <source>
        <dbReference type="Pfam" id="PF14529"/>
    </source>
</evidence>
<feature type="domain" description="Endonuclease/exonuclease/phosphatase" evidence="1">
    <location>
        <begin position="3"/>
        <end position="88"/>
    </location>
</feature>
<comment type="caution">
    <text evidence="2">The sequence shown here is derived from an EMBL/GenBank/DDBJ whole genome shotgun (WGS) entry which is preliminary data.</text>
</comment>
<evidence type="ECO:0000313" key="3">
    <source>
        <dbReference type="Proteomes" id="UP001159427"/>
    </source>
</evidence>
<dbReference type="Gene3D" id="3.60.10.10">
    <property type="entry name" value="Endonuclease/exonuclease/phosphatase"/>
    <property type="match status" value="1"/>
</dbReference>
<dbReference type="PANTHER" id="PTHR46670">
    <property type="entry name" value="ENDO/EXONUCLEASE/PHOSPHATASE DOMAIN-CONTAINING PROTEIN"/>
    <property type="match status" value="1"/>
</dbReference>
<reference evidence="2 3" key="1">
    <citation type="submission" date="2022-05" db="EMBL/GenBank/DDBJ databases">
        <authorList>
            <consortium name="Genoscope - CEA"/>
            <person name="William W."/>
        </authorList>
    </citation>
    <scope>NUCLEOTIDE SEQUENCE [LARGE SCALE GENOMIC DNA]</scope>
</reference>
<organism evidence="2 3">
    <name type="scientific">Porites evermanni</name>
    <dbReference type="NCBI Taxonomy" id="104178"/>
    <lineage>
        <taxon>Eukaryota</taxon>
        <taxon>Metazoa</taxon>
        <taxon>Cnidaria</taxon>
        <taxon>Anthozoa</taxon>
        <taxon>Hexacorallia</taxon>
        <taxon>Scleractinia</taxon>
        <taxon>Fungiina</taxon>
        <taxon>Poritidae</taxon>
        <taxon>Porites</taxon>
    </lineage>
</organism>
<proteinExistence type="predicted"/>
<name>A0ABN8LN25_9CNID</name>
<evidence type="ECO:0000313" key="2">
    <source>
        <dbReference type="EMBL" id="CAH3018439.1"/>
    </source>
</evidence>
<protein>
    <recommendedName>
        <fullName evidence="1">Endonuclease/exonuclease/phosphatase domain-containing protein</fullName>
    </recommendedName>
</protein>
<gene>
    <name evidence="2" type="ORF">PEVE_00043127</name>
</gene>
<accession>A0ABN8LN25</accession>
<dbReference type="InterPro" id="IPR005135">
    <property type="entry name" value="Endo/exonuclease/phosphatase"/>
</dbReference>